<dbReference type="CDD" id="cd17324">
    <property type="entry name" value="MFS_NepI_like"/>
    <property type="match status" value="1"/>
</dbReference>
<evidence type="ECO:0000256" key="7">
    <source>
        <dbReference type="ARBA" id="ARBA00023136"/>
    </source>
</evidence>
<evidence type="ECO:0000256" key="2">
    <source>
        <dbReference type="ARBA" id="ARBA00008335"/>
    </source>
</evidence>
<feature type="transmembrane region" description="Helical" evidence="8">
    <location>
        <begin position="179"/>
        <end position="203"/>
    </location>
</feature>
<dbReference type="GO" id="GO:0022857">
    <property type="term" value="F:transmembrane transporter activity"/>
    <property type="evidence" value="ECO:0007669"/>
    <property type="project" value="InterPro"/>
</dbReference>
<keyword evidence="5 8" id="KW-0812">Transmembrane</keyword>
<dbReference type="PANTHER" id="PTHR43271:SF1">
    <property type="entry name" value="INNER MEMBRANE TRANSPORT PROTEIN YNFM"/>
    <property type="match status" value="1"/>
</dbReference>
<dbReference type="AlphaFoldDB" id="A0A921MFM0"/>
<feature type="transmembrane region" description="Helical" evidence="8">
    <location>
        <begin position="231"/>
        <end position="250"/>
    </location>
</feature>
<dbReference type="InterPro" id="IPR011701">
    <property type="entry name" value="MFS"/>
</dbReference>
<dbReference type="Pfam" id="PF07690">
    <property type="entry name" value="MFS_1"/>
    <property type="match status" value="1"/>
</dbReference>
<feature type="domain" description="Major facilitator superfamily (MFS) profile" evidence="9">
    <location>
        <begin position="13"/>
        <end position="414"/>
    </location>
</feature>
<evidence type="ECO:0000259" key="9">
    <source>
        <dbReference type="PROSITE" id="PS50850"/>
    </source>
</evidence>
<comment type="subcellular location">
    <subcellularLocation>
        <location evidence="1">Cell membrane</location>
        <topology evidence="1">Multi-pass membrane protein</topology>
    </subcellularLocation>
</comment>
<dbReference type="InterPro" id="IPR036259">
    <property type="entry name" value="MFS_trans_sf"/>
</dbReference>
<evidence type="ECO:0000256" key="1">
    <source>
        <dbReference type="ARBA" id="ARBA00004651"/>
    </source>
</evidence>
<feature type="transmembrane region" description="Helical" evidence="8">
    <location>
        <begin position="262"/>
        <end position="286"/>
    </location>
</feature>
<reference evidence="10" key="1">
    <citation type="journal article" date="2021" name="PeerJ">
        <title>Extensive microbial diversity within the chicken gut microbiome revealed by metagenomics and culture.</title>
        <authorList>
            <person name="Gilroy R."/>
            <person name="Ravi A."/>
            <person name="Getino M."/>
            <person name="Pursley I."/>
            <person name="Horton D.L."/>
            <person name="Alikhan N.F."/>
            <person name="Baker D."/>
            <person name="Gharbi K."/>
            <person name="Hall N."/>
            <person name="Watson M."/>
            <person name="Adriaenssens E.M."/>
            <person name="Foster-Nyarko E."/>
            <person name="Jarju S."/>
            <person name="Secka A."/>
            <person name="Antonio M."/>
            <person name="Oren A."/>
            <person name="Chaudhuri R.R."/>
            <person name="La Ragione R."/>
            <person name="Hildebrand F."/>
            <person name="Pallen M.J."/>
        </authorList>
    </citation>
    <scope>NUCLEOTIDE SEQUENCE</scope>
    <source>
        <strain evidence="10">ChiGjej5B5-7349</strain>
    </source>
</reference>
<feature type="transmembrane region" description="Helical" evidence="8">
    <location>
        <begin position="86"/>
        <end position="104"/>
    </location>
</feature>
<evidence type="ECO:0000256" key="4">
    <source>
        <dbReference type="ARBA" id="ARBA00022475"/>
    </source>
</evidence>
<comment type="similarity">
    <text evidence="2">Belongs to the major facilitator superfamily.</text>
</comment>
<keyword evidence="6 8" id="KW-1133">Transmembrane helix</keyword>
<reference evidence="10" key="2">
    <citation type="submission" date="2021-09" db="EMBL/GenBank/DDBJ databases">
        <authorList>
            <person name="Gilroy R."/>
        </authorList>
    </citation>
    <scope>NUCLEOTIDE SEQUENCE</scope>
    <source>
        <strain evidence="10">ChiGjej5B5-7349</strain>
    </source>
</reference>
<dbReference type="Gene3D" id="1.20.1250.20">
    <property type="entry name" value="MFS general substrate transporter like domains"/>
    <property type="match status" value="1"/>
</dbReference>
<keyword evidence="7 8" id="KW-0472">Membrane</keyword>
<organism evidence="10 11">
    <name type="scientific">Brevibacterium senegalense</name>
    <dbReference type="NCBI Taxonomy" id="1033736"/>
    <lineage>
        <taxon>Bacteria</taxon>
        <taxon>Bacillati</taxon>
        <taxon>Actinomycetota</taxon>
        <taxon>Actinomycetes</taxon>
        <taxon>Micrococcales</taxon>
        <taxon>Brevibacteriaceae</taxon>
        <taxon>Brevibacterium</taxon>
    </lineage>
</organism>
<protein>
    <submittedName>
        <fullName evidence="10">MFS transporter</fullName>
    </submittedName>
</protein>
<evidence type="ECO:0000313" key="10">
    <source>
        <dbReference type="EMBL" id="HJG80571.1"/>
    </source>
</evidence>
<feature type="transmembrane region" description="Helical" evidence="8">
    <location>
        <begin position="54"/>
        <end position="74"/>
    </location>
</feature>
<keyword evidence="4" id="KW-1003">Cell membrane</keyword>
<evidence type="ECO:0000256" key="6">
    <source>
        <dbReference type="ARBA" id="ARBA00022989"/>
    </source>
</evidence>
<gene>
    <name evidence="10" type="ORF">K8V08_09190</name>
</gene>
<dbReference type="EMBL" id="DYUK01000198">
    <property type="protein sequence ID" value="HJG80571.1"/>
    <property type="molecule type" value="Genomic_DNA"/>
</dbReference>
<feature type="transmembrane region" description="Helical" evidence="8">
    <location>
        <begin position="110"/>
        <end position="129"/>
    </location>
</feature>
<evidence type="ECO:0000256" key="3">
    <source>
        <dbReference type="ARBA" id="ARBA00022448"/>
    </source>
</evidence>
<proteinExistence type="inferred from homology"/>
<feature type="transmembrane region" description="Helical" evidence="8">
    <location>
        <begin position="21"/>
        <end position="42"/>
    </location>
</feature>
<sequence>MSEFEGYLRGDPRARRIEIGLLMAGLATFTLLYATQAILPYFTRDYGISPSEAALSVSVATAGLGVGLVVAVPVSERIGRVRLIRWSLLIASVLALVVALLPSWPLFLAARFIMGFVLAGLPATAAVYLKEEIHRSYVTAATGIYIFGTTLGGLAGRVVSALTIEVAHQWGYTGTGVLSVSHLALLVTAVLAVGCAIGCWLLLPESRGFVPHFDTPVELLRKFGRAFTDPVLVGLYVIGGLGMGTFVGAFNSLAFRLEQAPYLLSVGAMGLIYFVYPVAGVGSVVAGRLGSRYSLRAVMPYGPLVAIVGILLMSLTHLAWVVLGIAILSVGFFIAHSLASAWVAQRASASVGVPAQAMSMYMLVYYAGSSINGNLAPLAWELRGWGGVTLLGLVFMAIAFVIAVALARTRPLVR</sequence>
<dbReference type="GO" id="GO:0005886">
    <property type="term" value="C:plasma membrane"/>
    <property type="evidence" value="ECO:0007669"/>
    <property type="project" value="UniProtKB-SubCell"/>
</dbReference>
<dbReference type="PANTHER" id="PTHR43271">
    <property type="entry name" value="BLL2771 PROTEIN"/>
    <property type="match status" value="1"/>
</dbReference>
<feature type="transmembrane region" description="Helical" evidence="8">
    <location>
        <begin position="388"/>
        <end position="407"/>
    </location>
</feature>
<comment type="caution">
    <text evidence="10">The sequence shown here is derived from an EMBL/GenBank/DDBJ whole genome shotgun (WGS) entry which is preliminary data.</text>
</comment>
<feature type="transmembrane region" description="Helical" evidence="8">
    <location>
        <begin position="318"/>
        <end position="339"/>
    </location>
</feature>
<dbReference type="Proteomes" id="UP000784435">
    <property type="component" value="Unassembled WGS sequence"/>
</dbReference>
<feature type="transmembrane region" description="Helical" evidence="8">
    <location>
        <begin position="293"/>
        <end position="312"/>
    </location>
</feature>
<evidence type="ECO:0000313" key="11">
    <source>
        <dbReference type="Proteomes" id="UP000784435"/>
    </source>
</evidence>
<dbReference type="PROSITE" id="PS50850">
    <property type="entry name" value="MFS"/>
    <property type="match status" value="1"/>
</dbReference>
<evidence type="ECO:0000256" key="5">
    <source>
        <dbReference type="ARBA" id="ARBA00022692"/>
    </source>
</evidence>
<name>A0A921MFM0_9MICO</name>
<dbReference type="InterPro" id="IPR020846">
    <property type="entry name" value="MFS_dom"/>
</dbReference>
<evidence type="ECO:0000256" key="8">
    <source>
        <dbReference type="SAM" id="Phobius"/>
    </source>
</evidence>
<accession>A0A921MFM0</accession>
<dbReference type="SUPFAM" id="SSF103473">
    <property type="entry name" value="MFS general substrate transporter"/>
    <property type="match status" value="1"/>
</dbReference>
<feature type="transmembrane region" description="Helical" evidence="8">
    <location>
        <begin position="351"/>
        <end position="368"/>
    </location>
</feature>
<feature type="transmembrane region" description="Helical" evidence="8">
    <location>
        <begin position="136"/>
        <end position="159"/>
    </location>
</feature>
<keyword evidence="3" id="KW-0813">Transport</keyword>